<dbReference type="RefSeq" id="WP_092572728.1">
    <property type="nucleotide sequence ID" value="NZ_FOEN01000021.1"/>
</dbReference>
<dbReference type="Pfam" id="PF16938">
    <property type="entry name" value="Phage_holin_Dp1"/>
    <property type="match status" value="1"/>
</dbReference>
<accession>A0A1H9GZD6</accession>
<keyword evidence="1" id="KW-0812">Transmembrane</keyword>
<keyword evidence="1" id="KW-0472">Membrane</keyword>
<gene>
    <name evidence="2" type="ORF">SAMN04488558_1214</name>
</gene>
<dbReference type="EMBL" id="FOEN01000021">
    <property type="protein sequence ID" value="SEQ55439.1"/>
    <property type="molecule type" value="Genomic_DNA"/>
</dbReference>
<evidence type="ECO:0000256" key="1">
    <source>
        <dbReference type="SAM" id="Phobius"/>
    </source>
</evidence>
<dbReference type="Proteomes" id="UP000198833">
    <property type="component" value="Unassembled WGS sequence"/>
</dbReference>
<proteinExistence type="predicted"/>
<feature type="transmembrane region" description="Helical" evidence="1">
    <location>
        <begin position="13"/>
        <end position="30"/>
    </location>
</feature>
<evidence type="ECO:0000313" key="2">
    <source>
        <dbReference type="EMBL" id="SEQ55439.1"/>
    </source>
</evidence>
<name>A0A1H9GZD6_9LACT</name>
<dbReference type="STRING" id="89093.SAMN04488558_1214"/>
<protein>
    <submittedName>
        <fullName evidence="2">Putative phage holin Dp-1</fullName>
    </submittedName>
</protein>
<keyword evidence="3" id="KW-1185">Reference proteome</keyword>
<evidence type="ECO:0000313" key="3">
    <source>
        <dbReference type="Proteomes" id="UP000198833"/>
    </source>
</evidence>
<dbReference type="InterPro" id="IPR031612">
    <property type="entry name" value="Phage_holin_Dp1"/>
</dbReference>
<reference evidence="2 3" key="1">
    <citation type="submission" date="2016-10" db="EMBL/GenBank/DDBJ databases">
        <authorList>
            <person name="de Groot N.N."/>
        </authorList>
    </citation>
    <scope>NUCLEOTIDE SEQUENCE [LARGE SCALE GENOMIC DNA]</scope>
    <source>
        <strain evidence="2 3">DSM 15695</strain>
    </source>
</reference>
<dbReference type="OrthoDB" id="1972048at2"/>
<sequence>MCLSNKSYDLLKWIALIFLPAFAVFIKGIGEIYGLVHFDQHVTMLNVLAVFMGSLLQLSNHNYKNGGGNRVEVNPALNGRSE</sequence>
<dbReference type="AlphaFoldDB" id="A0A1H9GZD6"/>
<keyword evidence="1" id="KW-1133">Transmembrane helix</keyword>
<organism evidence="2 3">
    <name type="scientific">Ignavigranum ruoffiae</name>
    <dbReference type="NCBI Taxonomy" id="89093"/>
    <lineage>
        <taxon>Bacteria</taxon>
        <taxon>Bacillati</taxon>
        <taxon>Bacillota</taxon>
        <taxon>Bacilli</taxon>
        <taxon>Lactobacillales</taxon>
        <taxon>Aerococcaceae</taxon>
        <taxon>Ignavigranum</taxon>
    </lineage>
</organism>